<gene>
    <name evidence="2" type="ORF">ILUMI_02993</name>
</gene>
<comment type="caution">
    <text evidence="2">The sequence shown here is derived from an EMBL/GenBank/DDBJ whole genome shotgun (WGS) entry which is preliminary data.</text>
</comment>
<evidence type="ECO:0000256" key="1">
    <source>
        <dbReference type="SAM" id="MobiDB-lite"/>
    </source>
</evidence>
<feature type="region of interest" description="Disordered" evidence="1">
    <location>
        <begin position="122"/>
        <end position="229"/>
    </location>
</feature>
<dbReference type="Proteomes" id="UP000801492">
    <property type="component" value="Unassembled WGS sequence"/>
</dbReference>
<name>A0A8K0DFH7_IGNLU</name>
<reference evidence="2" key="1">
    <citation type="submission" date="2019-08" db="EMBL/GenBank/DDBJ databases">
        <title>The genome of the North American firefly Photinus pyralis.</title>
        <authorList>
            <consortium name="Photinus pyralis genome working group"/>
            <person name="Fallon T.R."/>
            <person name="Sander Lower S.E."/>
            <person name="Weng J.-K."/>
        </authorList>
    </citation>
    <scope>NUCLEOTIDE SEQUENCE</scope>
    <source>
        <strain evidence="2">TRF0915ILg1</strain>
        <tissue evidence="2">Whole body</tissue>
    </source>
</reference>
<sequence>MANENCTRNGAKKIKLVTESILSIKIKEECKRTNSPINHDKVFLADGSNIYMHDTCLSLREPRVLSPVRALSSCDPATSSSPARTRVLSPVRASDPTHQPRWPTIAAACHTAQVQALPNGNFICKLQPPTEQPGQRKRKKKNKRQRDRQAATQEVSQDTATDVTTDSPSPVPPQLARMESRPSSAASTRSYAEHGSRAHRRRRLRGSQPPPPEEPSPTVRGSTATGPYG</sequence>
<proteinExistence type="predicted"/>
<keyword evidence="3" id="KW-1185">Reference proteome</keyword>
<protein>
    <submittedName>
        <fullName evidence="2">Uncharacterized protein</fullName>
    </submittedName>
</protein>
<dbReference type="AlphaFoldDB" id="A0A8K0DFH7"/>
<dbReference type="EMBL" id="VTPC01001086">
    <property type="protein sequence ID" value="KAF2903191.1"/>
    <property type="molecule type" value="Genomic_DNA"/>
</dbReference>
<feature type="region of interest" description="Disordered" evidence="1">
    <location>
        <begin position="72"/>
        <end position="99"/>
    </location>
</feature>
<feature type="compositionally biased region" description="Polar residues" evidence="1">
    <location>
        <begin position="219"/>
        <end position="229"/>
    </location>
</feature>
<feature type="compositionally biased region" description="Basic residues" evidence="1">
    <location>
        <begin position="135"/>
        <end position="146"/>
    </location>
</feature>
<evidence type="ECO:0000313" key="2">
    <source>
        <dbReference type="EMBL" id="KAF2903191.1"/>
    </source>
</evidence>
<accession>A0A8K0DFH7</accession>
<feature type="compositionally biased region" description="Polar residues" evidence="1">
    <location>
        <begin position="150"/>
        <end position="168"/>
    </location>
</feature>
<organism evidence="2 3">
    <name type="scientific">Ignelater luminosus</name>
    <name type="common">Cucubano</name>
    <name type="synonym">Pyrophorus luminosus</name>
    <dbReference type="NCBI Taxonomy" id="2038154"/>
    <lineage>
        <taxon>Eukaryota</taxon>
        <taxon>Metazoa</taxon>
        <taxon>Ecdysozoa</taxon>
        <taxon>Arthropoda</taxon>
        <taxon>Hexapoda</taxon>
        <taxon>Insecta</taxon>
        <taxon>Pterygota</taxon>
        <taxon>Neoptera</taxon>
        <taxon>Endopterygota</taxon>
        <taxon>Coleoptera</taxon>
        <taxon>Polyphaga</taxon>
        <taxon>Elateriformia</taxon>
        <taxon>Elateroidea</taxon>
        <taxon>Elateridae</taxon>
        <taxon>Agrypninae</taxon>
        <taxon>Pyrophorini</taxon>
        <taxon>Ignelater</taxon>
    </lineage>
</organism>
<evidence type="ECO:0000313" key="3">
    <source>
        <dbReference type="Proteomes" id="UP000801492"/>
    </source>
</evidence>
<feature type="compositionally biased region" description="Polar residues" evidence="1">
    <location>
        <begin position="181"/>
        <end position="190"/>
    </location>
</feature>